<sequence length="326" mass="36841">MYYLVSSSNDPYFNIASEEYLLKNFTDEFFLLYINEPSIIVGKHQNTLSEINLDYVEANGIKVVRRLSGGGTVFHDSGNLNFCFIRNIAANEDISFKRFTQPIVNALATIGIEASFSGRHDLLVKSKKISGNAMHVYKKRVLSHGTLLYTSQIGKLSSALKSNPSFFQDKAVKSNRSRVANISSFLPSPPSIEEFTQQILGHIREVNPNAEAYTFSKEDLAAIEQLQKEKFGTWEWNYGYSPKYVFLKDGLLSGKPASLSLKIEKGRIKSVELASEILSPELIDALSDKLMDNFHDRKDIKEKLQQFLEENELKSINAAEFLNLFL</sequence>
<dbReference type="Gene3D" id="3.30.930.10">
    <property type="entry name" value="Bira Bifunctional Protein, Domain 2"/>
    <property type="match status" value="1"/>
</dbReference>
<dbReference type="GO" id="GO:0005737">
    <property type="term" value="C:cytoplasm"/>
    <property type="evidence" value="ECO:0007669"/>
    <property type="project" value="TreeGrafter"/>
</dbReference>
<dbReference type="InterPro" id="IPR004143">
    <property type="entry name" value="BPL_LPL_catalytic"/>
</dbReference>
<dbReference type="Gene3D" id="3.30.390.50">
    <property type="entry name" value="CO dehydrogenase flavoprotein, C-terminal domain"/>
    <property type="match status" value="1"/>
</dbReference>
<dbReference type="PANTHER" id="PTHR12561:SF3">
    <property type="entry name" value="LIPOYLTRANSFERASE 1, MITOCHONDRIAL"/>
    <property type="match status" value="1"/>
</dbReference>
<evidence type="ECO:0000256" key="7">
    <source>
        <dbReference type="ARBA" id="ARBA00048037"/>
    </source>
</evidence>
<dbReference type="Proteomes" id="UP000240621">
    <property type="component" value="Unassembled WGS sequence"/>
</dbReference>
<reference evidence="10 11" key="1">
    <citation type="submission" date="2018-03" db="EMBL/GenBank/DDBJ databases">
        <title>Genomic Encyclopedia of Archaeal and Bacterial Type Strains, Phase II (KMG-II): from individual species to whole genera.</title>
        <authorList>
            <person name="Goeker M."/>
        </authorList>
    </citation>
    <scope>NUCLEOTIDE SEQUENCE [LARGE SCALE GENOMIC DNA]</scope>
    <source>
        <strain evidence="10 11">DSM 27267</strain>
    </source>
</reference>
<keyword evidence="12" id="KW-1185">Reference proteome</keyword>
<dbReference type="GO" id="GO:0005524">
    <property type="term" value="F:ATP binding"/>
    <property type="evidence" value="ECO:0007669"/>
    <property type="project" value="UniProtKB-KW"/>
</dbReference>
<comment type="catalytic activity">
    <reaction evidence="7">
        <text>L-lysyl-[lipoyl-carrier protein] + (R)-lipoate + ATP = N(6)-[(R)-lipoyl]-L-lysyl-[lipoyl-carrier protein] + AMP + diphosphate + H(+)</text>
        <dbReference type="Rhea" id="RHEA:49288"/>
        <dbReference type="Rhea" id="RHEA-COMP:10500"/>
        <dbReference type="Rhea" id="RHEA-COMP:10502"/>
        <dbReference type="ChEBI" id="CHEBI:15378"/>
        <dbReference type="ChEBI" id="CHEBI:29969"/>
        <dbReference type="ChEBI" id="CHEBI:30616"/>
        <dbReference type="ChEBI" id="CHEBI:33019"/>
        <dbReference type="ChEBI" id="CHEBI:83088"/>
        <dbReference type="ChEBI" id="CHEBI:83099"/>
        <dbReference type="ChEBI" id="CHEBI:456215"/>
        <dbReference type="EC" id="6.3.1.20"/>
    </reaction>
</comment>
<comment type="caution">
    <text evidence="10">The sequence shown here is derived from an EMBL/GenBank/DDBJ whole genome shotgun (WGS) entry which is preliminary data.</text>
</comment>
<dbReference type="OrthoDB" id="9787898at2"/>
<dbReference type="InterPro" id="IPR019491">
    <property type="entry name" value="Lipoate_protein_ligase_C"/>
</dbReference>
<keyword evidence="6" id="KW-0067">ATP-binding</keyword>
<name>A0A2P8CHA8_9BACT</name>
<dbReference type="EC" id="6.3.1.20" evidence="3"/>
<dbReference type="RefSeq" id="WP_106540970.1">
    <property type="nucleotide sequence ID" value="NZ_BLAU01000001.1"/>
</dbReference>
<dbReference type="GO" id="GO:0017118">
    <property type="term" value="F:lipoyltransferase activity"/>
    <property type="evidence" value="ECO:0007669"/>
    <property type="project" value="TreeGrafter"/>
</dbReference>
<dbReference type="InterPro" id="IPR004562">
    <property type="entry name" value="LipoylTrfase_LipoateP_Ligase"/>
</dbReference>
<gene>
    <name evidence="9" type="primary">lplA1</name>
    <name evidence="10" type="ORF">CLV93_102154</name>
    <name evidence="9" type="ORF">JCM18694_07890</name>
</gene>
<dbReference type="Proteomes" id="UP000396862">
    <property type="component" value="Unassembled WGS sequence"/>
</dbReference>
<reference evidence="9 12" key="2">
    <citation type="submission" date="2019-10" db="EMBL/GenBank/DDBJ databases">
        <title>Prolixibacter strains distinguished by the presence of nitrate reductase genes were adept at nitrate-dependent anaerobic corrosion of metallic iron and carbon steel.</title>
        <authorList>
            <person name="Iino T."/>
            <person name="Shono N."/>
            <person name="Ito K."/>
            <person name="Nakamura R."/>
            <person name="Sueoka K."/>
            <person name="Harayama S."/>
            <person name="Ohkuma M."/>
        </authorList>
    </citation>
    <scope>NUCLEOTIDE SEQUENCE [LARGE SCALE GENOMIC DNA]</scope>
    <source>
        <strain evidence="9 12">MIC1-1</strain>
    </source>
</reference>
<dbReference type="PANTHER" id="PTHR12561">
    <property type="entry name" value="LIPOATE-PROTEIN LIGASE"/>
    <property type="match status" value="1"/>
</dbReference>
<keyword evidence="4 10" id="KW-0436">Ligase</keyword>
<evidence type="ECO:0000256" key="2">
    <source>
        <dbReference type="ARBA" id="ARBA00005124"/>
    </source>
</evidence>
<dbReference type="GO" id="GO:0016979">
    <property type="term" value="F:lipoate-protein ligase activity"/>
    <property type="evidence" value="ECO:0007669"/>
    <property type="project" value="UniProtKB-EC"/>
</dbReference>
<dbReference type="UniPathway" id="UPA00537">
    <property type="reaction ID" value="UER00594"/>
</dbReference>
<dbReference type="CDD" id="cd16443">
    <property type="entry name" value="LplA"/>
    <property type="match status" value="1"/>
</dbReference>
<accession>A0A2P8CHA8</accession>
<dbReference type="AlphaFoldDB" id="A0A2P8CHA8"/>
<dbReference type="Pfam" id="PF21948">
    <property type="entry name" value="LplA-B_cat"/>
    <property type="match status" value="1"/>
</dbReference>
<evidence type="ECO:0000313" key="11">
    <source>
        <dbReference type="Proteomes" id="UP000240621"/>
    </source>
</evidence>
<dbReference type="GO" id="GO:0009249">
    <property type="term" value="P:protein lipoylation"/>
    <property type="evidence" value="ECO:0007669"/>
    <property type="project" value="InterPro"/>
</dbReference>
<evidence type="ECO:0000259" key="8">
    <source>
        <dbReference type="PROSITE" id="PS51733"/>
    </source>
</evidence>
<evidence type="ECO:0000313" key="9">
    <source>
        <dbReference type="EMBL" id="GET20543.1"/>
    </source>
</evidence>
<evidence type="ECO:0000256" key="1">
    <source>
        <dbReference type="ARBA" id="ARBA00005085"/>
    </source>
</evidence>
<dbReference type="EMBL" id="PYGC01000002">
    <property type="protein sequence ID" value="PSK84368.1"/>
    <property type="molecule type" value="Genomic_DNA"/>
</dbReference>
<evidence type="ECO:0000256" key="5">
    <source>
        <dbReference type="ARBA" id="ARBA00022741"/>
    </source>
</evidence>
<keyword evidence="5" id="KW-0547">Nucleotide-binding</keyword>
<proteinExistence type="predicted"/>
<dbReference type="FunFam" id="3.30.930.10:FF:000072">
    <property type="entry name" value="Lipoate--protein ligase"/>
    <property type="match status" value="1"/>
</dbReference>
<dbReference type="SUPFAM" id="SSF55681">
    <property type="entry name" value="Class II aaRS and biotin synthetases"/>
    <property type="match status" value="1"/>
</dbReference>
<evidence type="ECO:0000313" key="12">
    <source>
        <dbReference type="Proteomes" id="UP000396862"/>
    </source>
</evidence>
<dbReference type="SUPFAM" id="SSF82649">
    <property type="entry name" value="SufE/NifU"/>
    <property type="match status" value="1"/>
</dbReference>
<feature type="domain" description="BPL/LPL catalytic" evidence="8">
    <location>
        <begin position="24"/>
        <end position="211"/>
    </location>
</feature>
<dbReference type="Pfam" id="PF10437">
    <property type="entry name" value="Lip_prot_lig_C"/>
    <property type="match status" value="1"/>
</dbReference>
<dbReference type="NCBIfam" id="TIGR00545">
    <property type="entry name" value="lipoyltrans"/>
    <property type="match status" value="1"/>
</dbReference>
<dbReference type="InterPro" id="IPR045864">
    <property type="entry name" value="aa-tRNA-synth_II/BPL/LPL"/>
</dbReference>
<dbReference type="PROSITE" id="PS51733">
    <property type="entry name" value="BPL_LPL_CATALYTIC"/>
    <property type="match status" value="1"/>
</dbReference>
<organism evidence="10 11">
    <name type="scientific">Prolixibacter denitrificans</name>
    <dbReference type="NCBI Taxonomy" id="1541063"/>
    <lineage>
        <taxon>Bacteria</taxon>
        <taxon>Pseudomonadati</taxon>
        <taxon>Bacteroidota</taxon>
        <taxon>Bacteroidia</taxon>
        <taxon>Marinilabiliales</taxon>
        <taxon>Prolixibacteraceae</taxon>
        <taxon>Prolixibacter</taxon>
    </lineage>
</organism>
<evidence type="ECO:0000313" key="10">
    <source>
        <dbReference type="EMBL" id="PSK84368.1"/>
    </source>
</evidence>
<evidence type="ECO:0000256" key="6">
    <source>
        <dbReference type="ARBA" id="ARBA00022840"/>
    </source>
</evidence>
<comment type="pathway">
    <text evidence="2">Protein modification; protein lipoylation via exogenous pathway; protein N(6)-(lipoyl)lysine from lipoate: step 1/2.</text>
</comment>
<evidence type="ECO:0000256" key="3">
    <source>
        <dbReference type="ARBA" id="ARBA00012367"/>
    </source>
</evidence>
<protein>
    <recommendedName>
        <fullName evidence="3">lipoate--protein ligase</fullName>
        <ecNumber evidence="3">6.3.1.20</ecNumber>
    </recommendedName>
</protein>
<comment type="pathway">
    <text evidence="1">Protein modification; protein lipoylation via exogenous pathway; protein N(6)-(lipoyl)lysine from lipoate: step 2/2.</text>
</comment>
<dbReference type="EMBL" id="BLAU01000001">
    <property type="protein sequence ID" value="GET20543.1"/>
    <property type="molecule type" value="Genomic_DNA"/>
</dbReference>
<evidence type="ECO:0000256" key="4">
    <source>
        <dbReference type="ARBA" id="ARBA00022598"/>
    </source>
</evidence>